<evidence type="ECO:0000256" key="6">
    <source>
        <dbReference type="ARBA" id="ARBA00023015"/>
    </source>
</evidence>
<keyword evidence="14" id="KW-1185">Reference proteome</keyword>
<keyword evidence="7" id="KW-0472">Membrane</keyword>
<dbReference type="RefSeq" id="WP_398279436.1">
    <property type="nucleotide sequence ID" value="NZ_JBITLV010000003.1"/>
</dbReference>
<feature type="domain" description="Anti-sigma-K factor RskA N-terminal" evidence="12">
    <location>
        <begin position="10"/>
        <end position="46"/>
    </location>
</feature>
<organism evidence="13 14">
    <name type="scientific">Spongisporangium articulatum</name>
    <dbReference type="NCBI Taxonomy" id="3362603"/>
    <lineage>
        <taxon>Bacteria</taxon>
        <taxon>Bacillati</taxon>
        <taxon>Actinomycetota</taxon>
        <taxon>Actinomycetes</taxon>
        <taxon>Kineosporiales</taxon>
        <taxon>Kineosporiaceae</taxon>
        <taxon>Spongisporangium</taxon>
    </lineage>
</organism>
<dbReference type="InterPro" id="IPR018764">
    <property type="entry name" value="RskA_C"/>
</dbReference>
<accession>A0ABW8AME0</accession>
<keyword evidence="6" id="KW-0805">Transcription regulation</keyword>
<gene>
    <name evidence="13" type="ORF">ACIB24_10770</name>
</gene>
<dbReference type="Gene3D" id="1.10.10.1320">
    <property type="entry name" value="Anti-sigma factor, zinc-finger domain"/>
    <property type="match status" value="1"/>
</dbReference>
<evidence type="ECO:0000313" key="14">
    <source>
        <dbReference type="Proteomes" id="UP001612915"/>
    </source>
</evidence>
<comment type="caution">
    <text evidence="13">The sequence shown here is derived from an EMBL/GenBank/DDBJ whole genome shotgun (WGS) entry which is preliminary data.</text>
</comment>
<dbReference type="Pfam" id="PF10099">
    <property type="entry name" value="RskA_C"/>
    <property type="match status" value="1"/>
</dbReference>
<protein>
    <recommendedName>
        <fullName evidence="10">Regulator of SigK</fullName>
    </recommendedName>
    <alternativeName>
        <fullName evidence="9">Sigma-K anti-sigma factor RskA</fullName>
    </alternativeName>
</protein>
<dbReference type="InterPro" id="IPR053877">
    <property type="entry name" value="RskA_N"/>
</dbReference>
<proteinExistence type="predicted"/>
<keyword evidence="4" id="KW-0812">Transmembrane</keyword>
<evidence type="ECO:0000256" key="5">
    <source>
        <dbReference type="ARBA" id="ARBA00022989"/>
    </source>
</evidence>
<comment type="subcellular location">
    <subcellularLocation>
        <location evidence="2">Cell membrane</location>
    </subcellularLocation>
    <subcellularLocation>
        <location evidence="1">Membrane</location>
        <topology evidence="1">Single-pass membrane protein</topology>
    </subcellularLocation>
</comment>
<evidence type="ECO:0000256" key="9">
    <source>
        <dbReference type="ARBA" id="ARBA00029829"/>
    </source>
</evidence>
<feature type="domain" description="Anti-sigma K factor RskA C-terminal" evidence="11">
    <location>
        <begin position="91"/>
        <end position="226"/>
    </location>
</feature>
<name>A0ABW8AME0_9ACTN</name>
<evidence type="ECO:0000259" key="12">
    <source>
        <dbReference type="Pfam" id="PF22618"/>
    </source>
</evidence>
<dbReference type="InterPro" id="IPR051474">
    <property type="entry name" value="Anti-sigma-K/W_factor"/>
</dbReference>
<keyword evidence="5" id="KW-1133">Transmembrane helix</keyword>
<evidence type="ECO:0000313" key="13">
    <source>
        <dbReference type="EMBL" id="MFI7587544.1"/>
    </source>
</evidence>
<evidence type="ECO:0000256" key="2">
    <source>
        <dbReference type="ARBA" id="ARBA00004236"/>
    </source>
</evidence>
<keyword evidence="8" id="KW-0804">Transcription</keyword>
<evidence type="ECO:0000256" key="1">
    <source>
        <dbReference type="ARBA" id="ARBA00004167"/>
    </source>
</evidence>
<dbReference type="Proteomes" id="UP001612915">
    <property type="component" value="Unassembled WGS sequence"/>
</dbReference>
<dbReference type="EMBL" id="JBITLV010000003">
    <property type="protein sequence ID" value="MFI7587544.1"/>
    <property type="molecule type" value="Genomic_DNA"/>
</dbReference>
<sequence length="231" mass="24278">MTDLHLDTGAYVLDALDDVERRSMERHLHECDSCAAEVADFRETTALLAERVAVPPPAVMRLHVMTRVSRARQVAPGPRPRRPRLVWRPLAAAAAVLIAAGVGVGGVVHGHQVAGDAQSQADAIVRVLTAPDRVQVSKQMSGGGRATVAAYDDTAVLALADMPAAPSGHDYQVWVMHGDDPARSVGLATLEAGSTQLLIDDVPHGYEVGISVEPTGGSKQPTTAPVLAVEV</sequence>
<evidence type="ECO:0000256" key="7">
    <source>
        <dbReference type="ARBA" id="ARBA00023136"/>
    </source>
</evidence>
<evidence type="ECO:0000259" key="11">
    <source>
        <dbReference type="Pfam" id="PF10099"/>
    </source>
</evidence>
<evidence type="ECO:0000256" key="8">
    <source>
        <dbReference type="ARBA" id="ARBA00023163"/>
    </source>
</evidence>
<evidence type="ECO:0000256" key="4">
    <source>
        <dbReference type="ARBA" id="ARBA00022692"/>
    </source>
</evidence>
<dbReference type="Pfam" id="PF22618">
    <property type="entry name" value="RskA_N"/>
    <property type="match status" value="1"/>
</dbReference>
<dbReference type="PANTHER" id="PTHR37461:SF1">
    <property type="entry name" value="ANTI-SIGMA-K FACTOR RSKA"/>
    <property type="match status" value="1"/>
</dbReference>
<keyword evidence="3" id="KW-1003">Cell membrane</keyword>
<evidence type="ECO:0000256" key="10">
    <source>
        <dbReference type="ARBA" id="ARBA00030803"/>
    </source>
</evidence>
<evidence type="ECO:0000256" key="3">
    <source>
        <dbReference type="ARBA" id="ARBA00022475"/>
    </source>
</evidence>
<dbReference type="InterPro" id="IPR041916">
    <property type="entry name" value="Anti_sigma_zinc_sf"/>
</dbReference>
<reference evidence="13 14" key="1">
    <citation type="submission" date="2024-10" db="EMBL/GenBank/DDBJ databases">
        <title>The Natural Products Discovery Center: Release of the First 8490 Sequenced Strains for Exploring Actinobacteria Biosynthetic Diversity.</title>
        <authorList>
            <person name="Kalkreuter E."/>
            <person name="Kautsar S.A."/>
            <person name="Yang D."/>
            <person name="Bader C.D."/>
            <person name="Teijaro C.N."/>
            <person name="Fluegel L."/>
            <person name="Davis C.M."/>
            <person name="Simpson J.R."/>
            <person name="Lauterbach L."/>
            <person name="Steele A.D."/>
            <person name="Gui C."/>
            <person name="Meng S."/>
            <person name="Li G."/>
            <person name="Viehrig K."/>
            <person name="Ye F."/>
            <person name="Su P."/>
            <person name="Kiefer A.F."/>
            <person name="Nichols A."/>
            <person name="Cepeda A.J."/>
            <person name="Yan W."/>
            <person name="Fan B."/>
            <person name="Jiang Y."/>
            <person name="Adhikari A."/>
            <person name="Zheng C.-J."/>
            <person name="Schuster L."/>
            <person name="Cowan T.M."/>
            <person name="Smanski M.J."/>
            <person name="Chevrette M.G."/>
            <person name="De Carvalho L.P.S."/>
            <person name="Shen B."/>
        </authorList>
    </citation>
    <scope>NUCLEOTIDE SEQUENCE [LARGE SCALE GENOMIC DNA]</scope>
    <source>
        <strain evidence="13 14">NPDC049639</strain>
    </source>
</reference>
<dbReference type="PANTHER" id="PTHR37461">
    <property type="entry name" value="ANTI-SIGMA-K FACTOR RSKA"/>
    <property type="match status" value="1"/>
</dbReference>